<evidence type="ECO:0000313" key="2">
    <source>
        <dbReference type="Proteomes" id="UP000308430"/>
    </source>
</evidence>
<dbReference type="CDD" id="cd20169">
    <property type="entry name" value="Peptidase_M90_mtfA"/>
    <property type="match status" value="1"/>
</dbReference>
<name>A0A4V3WC83_9RHOO</name>
<dbReference type="Gene3D" id="1.10.472.150">
    <property type="entry name" value="Glucose-regulated metallo-peptidase M90, N-terminal domain"/>
    <property type="match status" value="1"/>
</dbReference>
<dbReference type="InterPro" id="IPR024079">
    <property type="entry name" value="MetalloPept_cat_dom_sf"/>
</dbReference>
<dbReference type="GO" id="GO:0005829">
    <property type="term" value="C:cytosol"/>
    <property type="evidence" value="ECO:0007669"/>
    <property type="project" value="TreeGrafter"/>
</dbReference>
<dbReference type="InterPro" id="IPR042252">
    <property type="entry name" value="MtfA_N"/>
</dbReference>
<dbReference type="AlphaFoldDB" id="A0A4V3WC83"/>
<dbReference type="RefSeq" id="WP_136347087.1">
    <property type="nucleotide sequence ID" value="NZ_SSOC01000002.1"/>
</dbReference>
<sequence>MAGWLRRLFGREPPRREVDAATWARVEAALPFLGFLSAGERERLRAMALEFLAGKQFHGAHGFRLTDEILLGIALQACLPVLNIGLQAYRGWVGVVVYPGDFVIPRQVLDEDGVMHEYDDEVLGEAWEGGPVLVSWFGEGESPEGVNVVIHEFAHKLDMENGGVDGFPPLPAEMSRRAWADAFGEAYERFCAQVDAGEDTVIDPYGAEHPGEFFAVAAETFFLDPHGLLEAYPRVYEQLAAYFRLDPAAAGAREPQ</sequence>
<dbReference type="GO" id="GO:0004177">
    <property type="term" value="F:aminopeptidase activity"/>
    <property type="evidence" value="ECO:0007669"/>
    <property type="project" value="TreeGrafter"/>
</dbReference>
<dbReference type="PANTHER" id="PTHR30164">
    <property type="entry name" value="MTFA PEPTIDASE"/>
    <property type="match status" value="1"/>
</dbReference>
<dbReference type="Pfam" id="PF06167">
    <property type="entry name" value="Peptidase_M90"/>
    <property type="match status" value="1"/>
</dbReference>
<reference evidence="1 2" key="1">
    <citation type="submission" date="2019-04" db="EMBL/GenBank/DDBJ databases">
        <title>Azoarcus nasutitermitis sp. nov. isolated from termite nest.</title>
        <authorList>
            <person name="Lin S.-Y."/>
            <person name="Hameed A."/>
            <person name="Hsu Y.-H."/>
            <person name="Young C.-C."/>
        </authorList>
    </citation>
    <scope>NUCLEOTIDE SEQUENCE [LARGE SCALE GENOMIC DNA]</scope>
    <source>
        <strain evidence="1 2">CC-YHH838</strain>
    </source>
</reference>
<dbReference type="GO" id="GO:0008237">
    <property type="term" value="F:metallopeptidase activity"/>
    <property type="evidence" value="ECO:0007669"/>
    <property type="project" value="InterPro"/>
</dbReference>
<keyword evidence="2" id="KW-1185">Reference proteome</keyword>
<dbReference type="PANTHER" id="PTHR30164:SF2">
    <property type="entry name" value="PROTEIN MTFA"/>
    <property type="match status" value="1"/>
</dbReference>
<dbReference type="EMBL" id="SSOC01000002">
    <property type="protein sequence ID" value="THF66138.1"/>
    <property type="molecule type" value="Genomic_DNA"/>
</dbReference>
<organism evidence="1 2">
    <name type="scientific">Pseudothauera nasutitermitis</name>
    <dbReference type="NCBI Taxonomy" id="2565930"/>
    <lineage>
        <taxon>Bacteria</taxon>
        <taxon>Pseudomonadati</taxon>
        <taxon>Pseudomonadota</taxon>
        <taxon>Betaproteobacteria</taxon>
        <taxon>Rhodocyclales</taxon>
        <taxon>Zoogloeaceae</taxon>
        <taxon>Pseudothauera</taxon>
    </lineage>
</organism>
<accession>A0A4V3WC83</accession>
<dbReference type="Gene3D" id="3.40.390.10">
    <property type="entry name" value="Collagenase (Catalytic Domain)"/>
    <property type="match status" value="1"/>
</dbReference>
<evidence type="ECO:0000313" key="1">
    <source>
        <dbReference type="EMBL" id="THF66138.1"/>
    </source>
</evidence>
<gene>
    <name evidence="1" type="ORF">E6C76_04580</name>
</gene>
<dbReference type="InterPro" id="IPR010384">
    <property type="entry name" value="MtfA_fam"/>
</dbReference>
<proteinExistence type="predicted"/>
<protein>
    <submittedName>
        <fullName evidence="1">Zinc-dependent peptidase</fullName>
    </submittedName>
</protein>
<dbReference type="SUPFAM" id="SSF55486">
    <property type="entry name" value="Metalloproteases ('zincins'), catalytic domain"/>
    <property type="match status" value="1"/>
</dbReference>
<comment type="caution">
    <text evidence="1">The sequence shown here is derived from an EMBL/GenBank/DDBJ whole genome shotgun (WGS) entry which is preliminary data.</text>
</comment>
<dbReference type="OrthoDB" id="9786424at2"/>
<dbReference type="Proteomes" id="UP000308430">
    <property type="component" value="Unassembled WGS sequence"/>
</dbReference>